<evidence type="ECO:0000313" key="2">
    <source>
        <dbReference type="Proteomes" id="UP001234178"/>
    </source>
</evidence>
<dbReference type="Proteomes" id="UP001234178">
    <property type="component" value="Unassembled WGS sequence"/>
</dbReference>
<keyword evidence="2" id="KW-1185">Reference proteome</keyword>
<name>A0ABQ9ZF06_9CRUS</name>
<comment type="caution">
    <text evidence="1">The sequence shown here is derived from an EMBL/GenBank/DDBJ whole genome shotgun (WGS) entry which is preliminary data.</text>
</comment>
<accession>A0ABQ9ZF06</accession>
<sequence length="83" mass="9857">MLNPWGYHKDMILAQFCSGIHLLEAKLPCSGFNKEEKEQVYEALVFKTQQSSLYMLVLSWLRQKYFKFNAKNQKFLTKKTLSF</sequence>
<organism evidence="1 2">
    <name type="scientific">Daphnia magna</name>
    <dbReference type="NCBI Taxonomy" id="35525"/>
    <lineage>
        <taxon>Eukaryota</taxon>
        <taxon>Metazoa</taxon>
        <taxon>Ecdysozoa</taxon>
        <taxon>Arthropoda</taxon>
        <taxon>Crustacea</taxon>
        <taxon>Branchiopoda</taxon>
        <taxon>Diplostraca</taxon>
        <taxon>Cladocera</taxon>
        <taxon>Anomopoda</taxon>
        <taxon>Daphniidae</taxon>
        <taxon>Daphnia</taxon>
    </lineage>
</organism>
<reference evidence="1 2" key="1">
    <citation type="journal article" date="2023" name="Nucleic Acids Res.">
        <title>The hologenome of Daphnia magna reveals possible DNA methylation and microbiome-mediated evolution of the host genome.</title>
        <authorList>
            <person name="Chaturvedi A."/>
            <person name="Li X."/>
            <person name="Dhandapani V."/>
            <person name="Marshall H."/>
            <person name="Kissane S."/>
            <person name="Cuenca-Cambronero M."/>
            <person name="Asole G."/>
            <person name="Calvet F."/>
            <person name="Ruiz-Romero M."/>
            <person name="Marangio P."/>
            <person name="Guigo R."/>
            <person name="Rago D."/>
            <person name="Mirbahai L."/>
            <person name="Eastwood N."/>
            <person name="Colbourne J.K."/>
            <person name="Zhou J."/>
            <person name="Mallon E."/>
            <person name="Orsini L."/>
        </authorList>
    </citation>
    <scope>NUCLEOTIDE SEQUENCE [LARGE SCALE GENOMIC DNA]</scope>
    <source>
        <strain evidence="1">LRV0_1</strain>
    </source>
</reference>
<protein>
    <submittedName>
        <fullName evidence="1">Uncharacterized protein</fullName>
    </submittedName>
</protein>
<dbReference type="EMBL" id="JAOYFB010000003">
    <property type="protein sequence ID" value="KAK4010974.1"/>
    <property type="molecule type" value="Genomic_DNA"/>
</dbReference>
<evidence type="ECO:0000313" key="1">
    <source>
        <dbReference type="EMBL" id="KAK4010974.1"/>
    </source>
</evidence>
<gene>
    <name evidence="1" type="ORF">OUZ56_020095</name>
</gene>
<proteinExistence type="predicted"/>